<protein>
    <submittedName>
        <fullName evidence="1">Bacteriophage abortive infection AbiH family protein</fullName>
    </submittedName>
</protein>
<name>A0ABV5B122_9BACL</name>
<comment type="caution">
    <text evidence="1">The sequence shown here is derived from an EMBL/GenBank/DDBJ whole genome shotgun (WGS) entry which is preliminary data.</text>
</comment>
<dbReference type="InterPro" id="IPR025935">
    <property type="entry name" value="AbiH"/>
</dbReference>
<reference evidence="1 2" key="1">
    <citation type="submission" date="2024-09" db="EMBL/GenBank/DDBJ databases">
        <title>Paenibacillus zeirhizospherea sp. nov., isolated from surface of the maize (Zea mays) roots in a horticulture field, Hungary.</title>
        <authorList>
            <person name="Marton D."/>
            <person name="Farkas M."/>
            <person name="Bedics A."/>
            <person name="Toth E."/>
            <person name="Tancsics A."/>
            <person name="Boka K."/>
            <person name="Maroti G."/>
            <person name="Kriszt B."/>
            <person name="Cserhati M."/>
        </authorList>
    </citation>
    <scope>NUCLEOTIDE SEQUENCE [LARGE SCALE GENOMIC DNA]</scope>
    <source>
        <strain evidence="1 2">KCTC 33519</strain>
    </source>
</reference>
<sequence length="304" mass="35848">MKNFIIGNGFDMKHGLPTSYWDFRSYLEYLYPQFLYSFEEHYSIYPRTGEQAKRELLWNQLETNLANIDDVSIIENALHMDLGLESGDIGIYDTLHTYFRDEYKYINELARYLKQWVRTIKIKGVPPKTTFINKSDDAIYITFNYTAVLETVYGINPGKITHIHGSLRDADGLPVLGHGNQPKIDDIHEMRQEAERDFDEKGMSIYRVLGDYYNRTFKDINLYKPKLQRLKGKPIDEIIVIGHSVAGVDLPYFEHIDTLTMHKAKWKVHYFRDWEKQLMNDSLIECGIQPERIEIRHADDFYNL</sequence>
<dbReference type="EMBL" id="JBHHMI010000029">
    <property type="protein sequence ID" value="MFB5269334.1"/>
    <property type="molecule type" value="Genomic_DNA"/>
</dbReference>
<evidence type="ECO:0000313" key="2">
    <source>
        <dbReference type="Proteomes" id="UP001580346"/>
    </source>
</evidence>
<keyword evidence="2" id="KW-1185">Reference proteome</keyword>
<gene>
    <name evidence="1" type="ORF">ACE41H_21470</name>
</gene>
<proteinExistence type="predicted"/>
<dbReference type="Pfam" id="PF14253">
    <property type="entry name" value="AbiH"/>
    <property type="match status" value="1"/>
</dbReference>
<organism evidence="1 2">
    <name type="scientific">Paenibacillus enshidis</name>
    <dbReference type="NCBI Taxonomy" id="1458439"/>
    <lineage>
        <taxon>Bacteria</taxon>
        <taxon>Bacillati</taxon>
        <taxon>Bacillota</taxon>
        <taxon>Bacilli</taxon>
        <taxon>Bacillales</taxon>
        <taxon>Paenibacillaceae</taxon>
        <taxon>Paenibacillus</taxon>
    </lineage>
</organism>
<dbReference type="RefSeq" id="WP_375357606.1">
    <property type="nucleotide sequence ID" value="NZ_JBHHMI010000029.1"/>
</dbReference>
<dbReference type="Proteomes" id="UP001580346">
    <property type="component" value="Unassembled WGS sequence"/>
</dbReference>
<accession>A0ABV5B122</accession>
<evidence type="ECO:0000313" key="1">
    <source>
        <dbReference type="EMBL" id="MFB5269334.1"/>
    </source>
</evidence>